<proteinExistence type="predicted"/>
<evidence type="ECO:0000313" key="2">
    <source>
        <dbReference type="Proteomes" id="UP000789719"/>
    </source>
</evidence>
<name>A0ABM8ZBW9_9LACO</name>
<keyword evidence="2" id="KW-1185">Reference proteome</keyword>
<comment type="caution">
    <text evidence="1">The sequence shown here is derived from an EMBL/GenBank/DDBJ whole genome shotgun (WGS) entry which is preliminary data.</text>
</comment>
<accession>A0ABM8ZBW9</accession>
<reference evidence="1 2" key="1">
    <citation type="submission" date="2021-11" db="EMBL/GenBank/DDBJ databases">
        <authorList>
            <person name="Depoorter E."/>
        </authorList>
    </citation>
    <scope>NUCLEOTIDE SEQUENCE [LARGE SCALE GENOMIC DNA]</scope>
    <source>
        <strain evidence="1 2">LMG 24286</strain>
    </source>
</reference>
<evidence type="ECO:0000313" key="1">
    <source>
        <dbReference type="EMBL" id="CAH0418375.1"/>
    </source>
</evidence>
<dbReference type="EMBL" id="CAKKNT010000008">
    <property type="protein sequence ID" value="CAH0418375.1"/>
    <property type="molecule type" value="Genomic_DNA"/>
</dbReference>
<gene>
    <name evidence="1" type="ORF">WGH24286_00793</name>
</gene>
<organism evidence="1 2">
    <name type="scientific">Periweissella ghanensis</name>
    <dbReference type="NCBI Taxonomy" id="467997"/>
    <lineage>
        <taxon>Bacteria</taxon>
        <taxon>Bacillati</taxon>
        <taxon>Bacillota</taxon>
        <taxon>Bacilli</taxon>
        <taxon>Lactobacillales</taxon>
        <taxon>Lactobacillaceae</taxon>
        <taxon>Periweissella</taxon>
    </lineage>
</organism>
<dbReference type="Proteomes" id="UP000789719">
    <property type="component" value="Unassembled WGS sequence"/>
</dbReference>
<protein>
    <submittedName>
        <fullName evidence="1">Uncharacterized protein</fullName>
    </submittedName>
</protein>
<sequence>MQFAALAAHLVFFTGLKAGGWHLFNGCGLHNNKMLD</sequence>